<organism evidence="2 3">
    <name type="scientific">Ranitomeya imitator</name>
    <name type="common">mimic poison frog</name>
    <dbReference type="NCBI Taxonomy" id="111125"/>
    <lineage>
        <taxon>Eukaryota</taxon>
        <taxon>Metazoa</taxon>
        <taxon>Chordata</taxon>
        <taxon>Craniata</taxon>
        <taxon>Vertebrata</taxon>
        <taxon>Euteleostomi</taxon>
        <taxon>Amphibia</taxon>
        <taxon>Batrachia</taxon>
        <taxon>Anura</taxon>
        <taxon>Neobatrachia</taxon>
        <taxon>Hyloidea</taxon>
        <taxon>Dendrobatidae</taxon>
        <taxon>Dendrobatinae</taxon>
        <taxon>Ranitomeya</taxon>
    </lineage>
</organism>
<feature type="domain" description="Helix-turn-helix" evidence="1">
    <location>
        <begin position="222"/>
        <end position="278"/>
    </location>
</feature>
<sequence length="532" mass="61608">MMRQLKNTSCYQKLTFNPLSKYRDELRVLLQEAVDSDVLTVKQMEGLWIDEPTVASIYLLPKIHKNPLTPPVSRCGGMIAWCNKGVHDIVYHVRIVTNGFYIAHTFPPNTRYRYGGVLCALTCEPFFLGFSEREIFQVSPHQLSTRVVSWWRYIDDVLMIWQGTCDELDAFFTVLNNNSKNIKLTYKYSTSSIEFLDISIFVYGDGFLQTDLYRKSTSANSVLHASSQHPRHLIRNIPTGQYLRAKRICSNNILLEKQALDLSQRFKDRGYGKRIICRSYQRAFRSRRIDLLQQKRIIGQQDQVRCVLDYNSRSQEIRDIIARHWHILQLDDVISKCIGDTPEITFRRSQNLRDQLVHSYYSGPRQKYIFGSKGPKWGCTRCGKCVACKNICESTGFSNSTMDKNYVITHTITCTTKAVVYHATCPCGLIYVGMTTRELRRRVHEHILDIEKAATEEDSYNLKPIPRHFKSLHKCDPTGLMVKGIDRIFIGPRGGNWKRLLAQRESKWIHKLNTITPYGLNDHNSFVPFLPV</sequence>
<reference evidence="2" key="1">
    <citation type="submission" date="2023-07" db="EMBL/GenBank/DDBJ databases">
        <authorList>
            <person name="Stuckert A."/>
        </authorList>
    </citation>
    <scope>NUCLEOTIDE SEQUENCE</scope>
</reference>
<keyword evidence="3" id="KW-1185">Reference proteome</keyword>
<dbReference type="CDD" id="cd10442">
    <property type="entry name" value="GIY-YIG_PLEs"/>
    <property type="match status" value="1"/>
</dbReference>
<gene>
    <name evidence="2" type="ORF">RIMI_LOCUS21859137</name>
</gene>
<dbReference type="PANTHER" id="PTHR21301:SF12">
    <property type="match status" value="1"/>
</dbReference>
<protein>
    <recommendedName>
        <fullName evidence="1">Helix-turn-helix domain-containing protein</fullName>
    </recommendedName>
</protein>
<evidence type="ECO:0000259" key="1">
    <source>
        <dbReference type="Pfam" id="PF26215"/>
    </source>
</evidence>
<evidence type="ECO:0000313" key="3">
    <source>
        <dbReference type="Proteomes" id="UP001176940"/>
    </source>
</evidence>
<comment type="caution">
    <text evidence="2">The sequence shown here is derived from an EMBL/GenBank/DDBJ whole genome shotgun (WGS) entry which is preliminary data.</text>
</comment>
<dbReference type="InterPro" id="IPR058912">
    <property type="entry name" value="HTH_animal"/>
</dbReference>
<proteinExistence type="predicted"/>
<name>A0ABN9MJM2_9NEOB</name>
<accession>A0ABN9MJM2</accession>
<evidence type="ECO:0000313" key="2">
    <source>
        <dbReference type="EMBL" id="CAJ0966979.1"/>
    </source>
</evidence>
<dbReference type="PANTHER" id="PTHR21301">
    <property type="entry name" value="REVERSE TRANSCRIPTASE"/>
    <property type="match status" value="1"/>
</dbReference>
<dbReference type="Pfam" id="PF26215">
    <property type="entry name" value="HTH_animal"/>
    <property type="match status" value="1"/>
</dbReference>
<dbReference type="EMBL" id="CAUEEQ010077947">
    <property type="protein sequence ID" value="CAJ0966979.1"/>
    <property type="molecule type" value="Genomic_DNA"/>
</dbReference>
<dbReference type="Proteomes" id="UP001176940">
    <property type="component" value="Unassembled WGS sequence"/>
</dbReference>